<dbReference type="GO" id="GO:0005634">
    <property type="term" value="C:nucleus"/>
    <property type="evidence" value="ECO:0007669"/>
    <property type="project" value="UniProtKB-ARBA"/>
</dbReference>
<dbReference type="Gene3D" id="3.40.1350.10">
    <property type="match status" value="1"/>
</dbReference>
<dbReference type="InterPro" id="IPR011856">
    <property type="entry name" value="tRNA_endonuc-like_dom_sf"/>
</dbReference>
<feature type="domain" description="tRNA-splicing endonuclease subunit Sen15" evidence="3">
    <location>
        <begin position="32"/>
        <end position="128"/>
    </location>
</feature>
<dbReference type="EnsemblMetazoa" id="G27905.3">
    <property type="protein sequence ID" value="G27905.3:cds"/>
    <property type="gene ID" value="G27905"/>
</dbReference>
<dbReference type="GO" id="GO:0003676">
    <property type="term" value="F:nucleic acid binding"/>
    <property type="evidence" value="ECO:0007669"/>
    <property type="project" value="InterPro"/>
</dbReference>
<keyword evidence="2" id="KW-0819">tRNA processing</keyword>
<accession>A0A8W8LKQ3</accession>
<evidence type="ECO:0000259" key="3">
    <source>
        <dbReference type="Pfam" id="PF09631"/>
    </source>
</evidence>
<protein>
    <recommendedName>
        <fullName evidence="3">tRNA-splicing endonuclease subunit Sen15 domain-containing protein</fullName>
    </recommendedName>
</protein>
<dbReference type="InterPro" id="IPR018593">
    <property type="entry name" value="tRNA-endonuc_su_Sen15"/>
</dbReference>
<sequence>MEESATPYQHVKFKELQSFGLENVTQMRTTFNVYLDLCEVRGWWNVKLHGCLDLDMAFISGHPTREDPREIVLPLQSSDNLSPDCLQQYLQNIKLDDYETYGITLAICDSDTTTVYYKITEGLVDPEPPEVTEVKKVQRFEMMRKRQMNIQGAIQSYKTAKVLDDATRDTIGTVSTD</sequence>
<evidence type="ECO:0000313" key="5">
    <source>
        <dbReference type="Proteomes" id="UP000005408"/>
    </source>
</evidence>
<proteinExistence type="inferred from homology"/>
<keyword evidence="5" id="KW-1185">Reference proteome</keyword>
<evidence type="ECO:0000313" key="4">
    <source>
        <dbReference type="EnsemblMetazoa" id="G27905.3:cds"/>
    </source>
</evidence>
<evidence type="ECO:0000256" key="2">
    <source>
        <dbReference type="ARBA" id="ARBA00022694"/>
    </source>
</evidence>
<dbReference type="InterPro" id="IPR036167">
    <property type="entry name" value="tRNA_intron_Endo_cat-like_sf"/>
</dbReference>
<dbReference type="Pfam" id="PF09631">
    <property type="entry name" value="Sen15"/>
    <property type="match status" value="1"/>
</dbReference>
<dbReference type="SUPFAM" id="SSF53032">
    <property type="entry name" value="tRNA-intron endonuclease catalytic domain-like"/>
    <property type="match status" value="1"/>
</dbReference>
<comment type="similarity">
    <text evidence="1">Belongs to the SEN15 family.</text>
</comment>
<dbReference type="PANTHER" id="PTHR28582">
    <property type="entry name" value="TRNA-SPLICING ENDONUCLEASE SUBUNIT SEN15"/>
    <property type="match status" value="1"/>
</dbReference>
<evidence type="ECO:0000256" key="1">
    <source>
        <dbReference type="ARBA" id="ARBA00006091"/>
    </source>
</evidence>
<dbReference type="GO" id="GO:0006388">
    <property type="term" value="P:tRNA splicing, via endonucleolytic cleavage and ligation"/>
    <property type="evidence" value="ECO:0007669"/>
    <property type="project" value="InterPro"/>
</dbReference>
<dbReference type="Proteomes" id="UP000005408">
    <property type="component" value="Unassembled WGS sequence"/>
</dbReference>
<reference evidence="4" key="1">
    <citation type="submission" date="2022-08" db="UniProtKB">
        <authorList>
            <consortium name="EnsemblMetazoa"/>
        </authorList>
    </citation>
    <scope>IDENTIFICATION</scope>
    <source>
        <strain evidence="4">05x7-T-G4-1.051#20</strain>
    </source>
</reference>
<organism evidence="4 5">
    <name type="scientific">Magallana gigas</name>
    <name type="common">Pacific oyster</name>
    <name type="synonym">Crassostrea gigas</name>
    <dbReference type="NCBI Taxonomy" id="29159"/>
    <lineage>
        <taxon>Eukaryota</taxon>
        <taxon>Metazoa</taxon>
        <taxon>Spiralia</taxon>
        <taxon>Lophotrochozoa</taxon>
        <taxon>Mollusca</taxon>
        <taxon>Bivalvia</taxon>
        <taxon>Autobranchia</taxon>
        <taxon>Pteriomorphia</taxon>
        <taxon>Ostreida</taxon>
        <taxon>Ostreoidea</taxon>
        <taxon>Ostreidae</taxon>
        <taxon>Magallana</taxon>
    </lineage>
</organism>
<dbReference type="PANTHER" id="PTHR28582:SF1">
    <property type="entry name" value="TRNA-SPLICING ENDONUCLEASE SUBUNIT SEN15"/>
    <property type="match status" value="1"/>
</dbReference>
<name>A0A8W8LKQ3_MAGGI</name>
<dbReference type="AlphaFoldDB" id="A0A8W8LKQ3"/>